<protein>
    <submittedName>
        <fullName evidence="9">Cytochrome c biogenesis protein CcdA</fullName>
    </submittedName>
</protein>
<name>A0A3M8K6Y8_9CORY</name>
<keyword evidence="3 7" id="KW-0812">Transmembrane</keyword>
<evidence type="ECO:0000256" key="2">
    <source>
        <dbReference type="ARBA" id="ARBA00006143"/>
    </source>
</evidence>
<accession>A0A3M8K6Y8</accession>
<evidence type="ECO:0000256" key="3">
    <source>
        <dbReference type="ARBA" id="ARBA00022692"/>
    </source>
</evidence>
<reference evidence="9 10" key="1">
    <citation type="submission" date="2018-02" db="EMBL/GenBank/DDBJ databases">
        <title>Corynebacterium alimpuense sp. nov., a marine obligate actinomycete isolated from sediments of Valparaiso bay, Chile.</title>
        <authorList>
            <person name="Claverias F."/>
            <person name="Gonzales-Siles L."/>
            <person name="Salva-Serra F."/>
            <person name="Inganaes E."/>
            <person name="Molin K."/>
            <person name="Cumsille A."/>
            <person name="Undabarrena A."/>
            <person name="Couve E."/>
            <person name="Moore E.R.B."/>
            <person name="Gomila M."/>
            <person name="Camara B."/>
        </authorList>
    </citation>
    <scope>NUCLEOTIDE SEQUENCE [LARGE SCALE GENOMIC DNA]</scope>
    <source>
        <strain evidence="9 10">CCUG 69366</strain>
    </source>
</reference>
<evidence type="ECO:0000313" key="10">
    <source>
        <dbReference type="Proteomes" id="UP000266975"/>
    </source>
</evidence>
<dbReference type="InterPro" id="IPR051790">
    <property type="entry name" value="Cytochrome_c-biogenesis_DsbD"/>
</dbReference>
<feature type="transmembrane region" description="Helical" evidence="7">
    <location>
        <begin position="39"/>
        <end position="63"/>
    </location>
</feature>
<proteinExistence type="inferred from homology"/>
<dbReference type="PANTHER" id="PTHR31272">
    <property type="entry name" value="CYTOCHROME C-TYPE BIOGENESIS PROTEIN HI_1454-RELATED"/>
    <property type="match status" value="1"/>
</dbReference>
<feature type="region of interest" description="Disordered" evidence="6">
    <location>
        <begin position="276"/>
        <end position="309"/>
    </location>
</feature>
<dbReference type="GO" id="GO:0017004">
    <property type="term" value="P:cytochrome complex assembly"/>
    <property type="evidence" value="ECO:0007669"/>
    <property type="project" value="InterPro"/>
</dbReference>
<evidence type="ECO:0000256" key="5">
    <source>
        <dbReference type="ARBA" id="ARBA00023136"/>
    </source>
</evidence>
<feature type="transmembrane region" description="Helical" evidence="7">
    <location>
        <begin position="152"/>
        <end position="178"/>
    </location>
</feature>
<keyword evidence="10" id="KW-1185">Reference proteome</keyword>
<comment type="subcellular location">
    <subcellularLocation>
        <location evidence="1">Membrane</location>
        <topology evidence="1">Multi-pass membrane protein</topology>
    </subcellularLocation>
</comment>
<evidence type="ECO:0000256" key="7">
    <source>
        <dbReference type="SAM" id="Phobius"/>
    </source>
</evidence>
<evidence type="ECO:0000256" key="4">
    <source>
        <dbReference type="ARBA" id="ARBA00022989"/>
    </source>
</evidence>
<dbReference type="AlphaFoldDB" id="A0A3M8K6Y8"/>
<evidence type="ECO:0000256" key="6">
    <source>
        <dbReference type="SAM" id="MobiDB-lite"/>
    </source>
</evidence>
<comment type="similarity">
    <text evidence="2">Belongs to the DsbD family.</text>
</comment>
<dbReference type="GO" id="GO:0016020">
    <property type="term" value="C:membrane"/>
    <property type="evidence" value="ECO:0007669"/>
    <property type="project" value="UniProtKB-SubCell"/>
</dbReference>
<keyword evidence="4 7" id="KW-1133">Transmembrane helix</keyword>
<evidence type="ECO:0000256" key="1">
    <source>
        <dbReference type="ARBA" id="ARBA00004141"/>
    </source>
</evidence>
<feature type="transmembrane region" description="Helical" evidence="7">
    <location>
        <begin position="6"/>
        <end position="27"/>
    </location>
</feature>
<dbReference type="OrthoDB" id="4332145at2"/>
<dbReference type="InterPro" id="IPR003834">
    <property type="entry name" value="Cyt_c_assmbl_TM_dom"/>
</dbReference>
<dbReference type="EMBL" id="PTJO01000005">
    <property type="protein sequence ID" value="RNE48525.1"/>
    <property type="molecule type" value="Genomic_DNA"/>
</dbReference>
<feature type="transmembrane region" description="Helical" evidence="7">
    <location>
        <begin position="75"/>
        <end position="96"/>
    </location>
</feature>
<keyword evidence="5 7" id="KW-0472">Membrane</keyword>
<feature type="compositionally biased region" description="Polar residues" evidence="6">
    <location>
        <begin position="293"/>
        <end position="309"/>
    </location>
</feature>
<feature type="transmembrane region" description="Helical" evidence="7">
    <location>
        <begin position="199"/>
        <end position="220"/>
    </location>
</feature>
<evidence type="ECO:0000313" key="9">
    <source>
        <dbReference type="EMBL" id="RNE48525.1"/>
    </source>
</evidence>
<evidence type="ECO:0000259" key="8">
    <source>
        <dbReference type="Pfam" id="PF02683"/>
    </source>
</evidence>
<dbReference type="Pfam" id="PF02683">
    <property type="entry name" value="DsbD_TM"/>
    <property type="match status" value="1"/>
</dbReference>
<feature type="transmembrane region" description="Helical" evidence="7">
    <location>
        <begin position="246"/>
        <end position="267"/>
    </location>
</feature>
<feature type="domain" description="Cytochrome C biogenesis protein transmembrane" evidence="8">
    <location>
        <begin position="6"/>
        <end position="180"/>
    </location>
</feature>
<organism evidence="9 10">
    <name type="scientific">Corynebacterium alimapuense</name>
    <dbReference type="NCBI Taxonomy" id="1576874"/>
    <lineage>
        <taxon>Bacteria</taxon>
        <taxon>Bacillati</taxon>
        <taxon>Actinomycetota</taxon>
        <taxon>Actinomycetes</taxon>
        <taxon>Mycobacteriales</taxon>
        <taxon>Corynebacteriaceae</taxon>
        <taxon>Corynebacterium</taxon>
    </lineage>
</organism>
<sequence length="309" mass="32411">MDIGLLTAFLGGILALLSPCAALLLPAFFASSVGAGPRLLLHGLVFYAGLLVLLVPLGLGAGFLGELFVTQRQTIIVVSSIVLILLGIAQIFGLGFDTSKMLPGQDNLQSRASVSTGLGKSFLLGMTSSVAGFCAGPILGAVLTLAATSGSLIASVLILSAYGAGMVLPLIAIAALWSKLGQRGQRALRGREFHFLGRAWHSTSVISGLLITAVGIIFWMTNGLVGVPELVPAETQSWLQDSASLLGSPIFDILAILALAAVALYAWNKRQRRQQEWEQESETSPAHSGWVITPTQVASQRHSATDEQP</sequence>
<dbReference type="PANTHER" id="PTHR31272:SF4">
    <property type="entry name" value="CYTOCHROME C-TYPE BIOGENESIS PROTEIN HI_1454-RELATED"/>
    <property type="match status" value="1"/>
</dbReference>
<comment type="caution">
    <text evidence="9">The sequence shown here is derived from an EMBL/GenBank/DDBJ whole genome shotgun (WGS) entry which is preliminary data.</text>
</comment>
<dbReference type="Proteomes" id="UP000266975">
    <property type="component" value="Unassembled WGS sequence"/>
</dbReference>
<dbReference type="RefSeq" id="WP_123048457.1">
    <property type="nucleotide sequence ID" value="NZ_PTJO01000005.1"/>
</dbReference>
<feature type="transmembrane region" description="Helical" evidence="7">
    <location>
        <begin position="117"/>
        <end position="146"/>
    </location>
</feature>
<gene>
    <name evidence="9" type="ORF">C5L39_08500</name>
</gene>